<evidence type="ECO:0000259" key="2">
    <source>
        <dbReference type="PROSITE" id="PS51762"/>
    </source>
</evidence>
<dbReference type="GO" id="GO:0004553">
    <property type="term" value="F:hydrolase activity, hydrolyzing O-glycosyl compounds"/>
    <property type="evidence" value="ECO:0007669"/>
    <property type="project" value="InterPro"/>
</dbReference>
<proteinExistence type="inferred from homology"/>
<sequence>MCWLSVPRPAMPIGFMRPWSLALTIAWKPLTYWKLRTMIYKFTLIFVPLVLFGLPTKAQTPKHIKKDYALFWKDQFKGKSLDASKWDIRGEGTKRHHATVSADAVFLDGKGHLVLATLKKGDQYFIGHVGTQKTLLTTYGYFECRAKMNTQRGPHTAFWLQSPEVGKTDGDTANNGTEIDIFEYHTNKGTDIVYHNLHWNGYGPEHKSEGIEVKQEGIEDGYHTFGLEWTPTAYIFYVDGKETWRTETAVSQRPQYMILSTELTGWGGDFSQSDFPDYIYFDYVKVYKKKPN</sequence>
<dbReference type="OrthoDB" id="9809583at2"/>
<dbReference type="EMBL" id="NBWU01000007">
    <property type="protein sequence ID" value="PCE62789.1"/>
    <property type="molecule type" value="Genomic_DNA"/>
</dbReference>
<gene>
    <name evidence="3" type="ORF">B7P33_16010</name>
</gene>
<dbReference type="GO" id="GO:0005975">
    <property type="term" value="P:carbohydrate metabolic process"/>
    <property type="evidence" value="ECO:0007669"/>
    <property type="project" value="InterPro"/>
</dbReference>
<comment type="similarity">
    <text evidence="1">Belongs to the glycosyl hydrolase 16 family.</text>
</comment>
<dbReference type="InterPro" id="IPR050546">
    <property type="entry name" value="Glycosyl_Hydrlase_16"/>
</dbReference>
<dbReference type="PANTHER" id="PTHR10963">
    <property type="entry name" value="GLYCOSYL HYDROLASE-RELATED"/>
    <property type="match status" value="1"/>
</dbReference>
<accession>A0A2A4G1D6</accession>
<name>A0A2A4G1D6_9FLAO</name>
<evidence type="ECO:0000256" key="1">
    <source>
        <dbReference type="ARBA" id="ARBA00006865"/>
    </source>
</evidence>
<evidence type="ECO:0000313" key="4">
    <source>
        <dbReference type="Proteomes" id="UP000219559"/>
    </source>
</evidence>
<dbReference type="Pfam" id="PF00722">
    <property type="entry name" value="Glyco_hydro_16"/>
    <property type="match status" value="1"/>
</dbReference>
<dbReference type="AlphaFoldDB" id="A0A2A4G1D6"/>
<dbReference type="PANTHER" id="PTHR10963:SF55">
    <property type="entry name" value="GLYCOSIDE HYDROLASE FAMILY 16 PROTEIN"/>
    <property type="match status" value="1"/>
</dbReference>
<protein>
    <recommendedName>
        <fullName evidence="2">GH16 domain-containing protein</fullName>
    </recommendedName>
</protein>
<dbReference type="InterPro" id="IPR013320">
    <property type="entry name" value="ConA-like_dom_sf"/>
</dbReference>
<reference evidence="3 4" key="1">
    <citation type="submission" date="2017-04" db="EMBL/GenBank/DDBJ databases">
        <title>A new member of the family Flavobacteriaceae isolated from ascidians.</title>
        <authorList>
            <person name="Chen L."/>
        </authorList>
    </citation>
    <scope>NUCLEOTIDE SEQUENCE [LARGE SCALE GENOMIC DNA]</scope>
    <source>
        <strain evidence="3 4">HQA918</strain>
    </source>
</reference>
<dbReference type="Proteomes" id="UP000219559">
    <property type="component" value="Unassembled WGS sequence"/>
</dbReference>
<organism evidence="3 4">
    <name type="scientific">Sediminicola luteus</name>
    <dbReference type="NCBI Taxonomy" id="319238"/>
    <lineage>
        <taxon>Bacteria</taxon>
        <taxon>Pseudomonadati</taxon>
        <taxon>Bacteroidota</taxon>
        <taxon>Flavobacteriia</taxon>
        <taxon>Flavobacteriales</taxon>
        <taxon>Flavobacteriaceae</taxon>
        <taxon>Sediminicola</taxon>
    </lineage>
</organism>
<feature type="domain" description="GH16" evidence="2">
    <location>
        <begin position="40"/>
        <end position="292"/>
    </location>
</feature>
<dbReference type="PROSITE" id="PS51762">
    <property type="entry name" value="GH16_2"/>
    <property type="match status" value="1"/>
</dbReference>
<dbReference type="Gene3D" id="2.60.120.200">
    <property type="match status" value="1"/>
</dbReference>
<keyword evidence="4" id="KW-1185">Reference proteome</keyword>
<dbReference type="SUPFAM" id="SSF49899">
    <property type="entry name" value="Concanavalin A-like lectins/glucanases"/>
    <property type="match status" value="1"/>
</dbReference>
<dbReference type="InterPro" id="IPR000757">
    <property type="entry name" value="Beta-glucanase-like"/>
</dbReference>
<dbReference type="CDD" id="cd00413">
    <property type="entry name" value="Glyco_hydrolase_16"/>
    <property type="match status" value="1"/>
</dbReference>
<evidence type="ECO:0000313" key="3">
    <source>
        <dbReference type="EMBL" id="PCE62789.1"/>
    </source>
</evidence>
<comment type="caution">
    <text evidence="3">The sequence shown here is derived from an EMBL/GenBank/DDBJ whole genome shotgun (WGS) entry which is preliminary data.</text>
</comment>